<keyword evidence="4" id="KW-1185">Reference proteome</keyword>
<dbReference type="PANTHER" id="PTHR21064">
    <property type="entry name" value="AMINOGLYCOSIDE PHOSPHOTRANSFERASE DOMAIN-CONTAINING PROTEIN-RELATED"/>
    <property type="match status" value="1"/>
</dbReference>
<dbReference type="InterPro" id="IPR011009">
    <property type="entry name" value="Kinase-like_dom_sf"/>
</dbReference>
<name>A0ABS5CA76_9BACL</name>
<organism evidence="3 4">
    <name type="scientific">Paenibacillus lignilyticus</name>
    <dbReference type="NCBI Taxonomy" id="1172615"/>
    <lineage>
        <taxon>Bacteria</taxon>
        <taxon>Bacillati</taxon>
        <taxon>Bacillota</taxon>
        <taxon>Bacilli</taxon>
        <taxon>Bacillales</taxon>
        <taxon>Paenibacillaceae</taxon>
        <taxon>Paenibacillus</taxon>
    </lineage>
</organism>
<reference evidence="3 4" key="1">
    <citation type="submission" date="2021-04" db="EMBL/GenBank/DDBJ databases">
        <title>Paenibacillus sp. DLE-14 whole genome sequence.</title>
        <authorList>
            <person name="Ham Y.J."/>
        </authorList>
    </citation>
    <scope>NUCLEOTIDE SEQUENCE [LARGE SCALE GENOMIC DNA]</scope>
    <source>
        <strain evidence="3 4">DLE-14</strain>
    </source>
</reference>
<dbReference type="SUPFAM" id="SSF56112">
    <property type="entry name" value="Protein kinase-like (PK-like)"/>
    <property type="match status" value="1"/>
</dbReference>
<dbReference type="InterPro" id="IPR050249">
    <property type="entry name" value="Pseudomonas-type_ThrB"/>
</dbReference>
<comment type="caution">
    <text evidence="3">The sequence shown here is derived from an EMBL/GenBank/DDBJ whole genome shotgun (WGS) entry which is preliminary data.</text>
</comment>
<evidence type="ECO:0000256" key="1">
    <source>
        <dbReference type="ARBA" id="ARBA00038240"/>
    </source>
</evidence>
<dbReference type="EMBL" id="JAGKSP010000002">
    <property type="protein sequence ID" value="MBP3962897.1"/>
    <property type="molecule type" value="Genomic_DNA"/>
</dbReference>
<dbReference type="Gene3D" id="3.90.1200.10">
    <property type="match status" value="1"/>
</dbReference>
<dbReference type="PANTHER" id="PTHR21064:SF6">
    <property type="entry name" value="AMINOGLYCOSIDE PHOSPHOTRANSFERASE DOMAIN-CONTAINING PROTEIN"/>
    <property type="match status" value="1"/>
</dbReference>
<dbReference type="InterPro" id="IPR002575">
    <property type="entry name" value="Aminoglycoside_PTrfase"/>
</dbReference>
<feature type="domain" description="Aminoglycoside phosphotransferase" evidence="2">
    <location>
        <begin position="33"/>
        <end position="260"/>
    </location>
</feature>
<evidence type="ECO:0000259" key="2">
    <source>
        <dbReference type="Pfam" id="PF01636"/>
    </source>
</evidence>
<evidence type="ECO:0000313" key="3">
    <source>
        <dbReference type="EMBL" id="MBP3962897.1"/>
    </source>
</evidence>
<accession>A0ABS5CA76</accession>
<proteinExistence type="inferred from homology"/>
<dbReference type="Proteomes" id="UP000673394">
    <property type="component" value="Unassembled WGS sequence"/>
</dbReference>
<comment type="similarity">
    <text evidence="1">Belongs to the pseudomonas-type ThrB family.</text>
</comment>
<evidence type="ECO:0000313" key="4">
    <source>
        <dbReference type="Proteomes" id="UP000673394"/>
    </source>
</evidence>
<dbReference type="RefSeq" id="WP_210657423.1">
    <property type="nucleotide sequence ID" value="NZ_JAGKSP010000002.1"/>
</dbReference>
<sequence>MEHIITDLFHRHGVLALAAERYGLSSDEVTLIGGFQNFVYEYERNGRACILRITPGSRRTVGAVKAELEWIQYLVSHGISASMPIPSAAGEWAEVIVTAEMFFTAVSFEKAHGQKANYPACLDDDALYEALGRITGNMHALSKKYKPEDSSICRLEWRQNDYLKDIDLLPPTHQRVKDNYSMMVEKLNQLPTDRDAYGLIHGDMGVGNFVMDGDGRITLFDFDEAQYSWFVEDIAIQLYYLVYVYGGDDGRALREDQARRFMRSFMKGYSLENTLSEQDLKQIPLFLMLRELIVYIGAFRNYDGDETFSSSDNQWFKDWIAESKVRLENNVPIVDIW</sequence>
<protein>
    <submittedName>
        <fullName evidence="3">Phosphotransferase</fullName>
    </submittedName>
</protein>
<gene>
    <name evidence="3" type="ORF">I8J30_09315</name>
</gene>
<dbReference type="Pfam" id="PF01636">
    <property type="entry name" value="APH"/>
    <property type="match status" value="1"/>
</dbReference>